<dbReference type="EMBL" id="GL883111">
    <property type="protein sequence ID" value="EGG05924.1"/>
    <property type="molecule type" value="Genomic_DNA"/>
</dbReference>
<dbReference type="GeneID" id="18934576"/>
<name>F4RP29_MELLP</name>
<dbReference type="KEGG" id="mlr:MELLADRAFT_87617"/>
<evidence type="ECO:0000256" key="2">
    <source>
        <dbReference type="ARBA" id="ARBA00006498"/>
    </source>
</evidence>
<dbReference type="Proteomes" id="UP000001072">
    <property type="component" value="Unassembled WGS sequence"/>
</dbReference>
<dbReference type="GO" id="GO:0005743">
    <property type="term" value="C:mitochondrial inner membrane"/>
    <property type="evidence" value="ECO:0007669"/>
    <property type="project" value="UniProtKB-SubCell"/>
</dbReference>
<evidence type="ECO:0000256" key="1">
    <source>
        <dbReference type="ARBA" id="ARBA00004137"/>
    </source>
</evidence>
<evidence type="ECO:0000256" key="4">
    <source>
        <dbReference type="ARBA" id="ARBA00022660"/>
    </source>
</evidence>
<evidence type="ECO:0000256" key="5">
    <source>
        <dbReference type="ARBA" id="ARBA00022792"/>
    </source>
</evidence>
<dbReference type="VEuPathDB" id="FungiDB:MELLADRAFT_87617"/>
<evidence type="ECO:0000256" key="7">
    <source>
        <dbReference type="ARBA" id="ARBA00023128"/>
    </source>
</evidence>
<dbReference type="InterPro" id="IPR023184">
    <property type="entry name" value="Ubol_cytC_Rdtase_hinge_dom"/>
</dbReference>
<dbReference type="AlphaFoldDB" id="F4RP29"/>
<keyword evidence="6" id="KW-0249">Electron transport</keyword>
<evidence type="ECO:0000256" key="6">
    <source>
        <dbReference type="ARBA" id="ARBA00022982"/>
    </source>
</evidence>
<keyword evidence="7" id="KW-0496">Mitochondrion</keyword>
<dbReference type="InParanoid" id="F4RP29"/>
<keyword evidence="3" id="KW-0813">Transport</keyword>
<proteinExistence type="inferred from homology"/>
<evidence type="ECO:0000259" key="10">
    <source>
        <dbReference type="Pfam" id="PF02320"/>
    </source>
</evidence>
<evidence type="ECO:0000256" key="9">
    <source>
        <dbReference type="SAM" id="MobiDB-lite"/>
    </source>
</evidence>
<dbReference type="InterPro" id="IPR003422">
    <property type="entry name" value="Cyt_b-c1_6"/>
</dbReference>
<evidence type="ECO:0000313" key="11">
    <source>
        <dbReference type="EMBL" id="EGG05924.1"/>
    </source>
</evidence>
<evidence type="ECO:0000313" key="12">
    <source>
        <dbReference type="Proteomes" id="UP000001072"/>
    </source>
</evidence>
<dbReference type="eggNOG" id="KOG4763">
    <property type="taxonomic scope" value="Eukaryota"/>
</dbReference>
<dbReference type="SUPFAM" id="SSF81531">
    <property type="entry name" value="Non-heme 11 kDa protein of cytochrome bc1 complex (Ubiquinol-cytochrome c reductase)"/>
    <property type="match status" value="1"/>
</dbReference>
<dbReference type="STRING" id="747676.F4RP29"/>
<comment type="subcellular location">
    <subcellularLocation>
        <location evidence="1">Mitochondrion inner membrane</location>
        <topology evidence="1">Peripheral membrane protein</topology>
        <orientation evidence="1">Intermembrane side</orientation>
    </subcellularLocation>
</comment>
<keyword evidence="4" id="KW-0679">Respiratory chain</keyword>
<protein>
    <recommendedName>
        <fullName evidence="10">Ubiquinol-cytochrome C reductase hinge domain-containing protein</fullName>
    </recommendedName>
</protein>
<dbReference type="Pfam" id="PF02320">
    <property type="entry name" value="UCR_hinge"/>
    <property type="match status" value="1"/>
</dbReference>
<reference evidence="12" key="1">
    <citation type="journal article" date="2011" name="Proc. Natl. Acad. Sci. U.S.A.">
        <title>Obligate biotrophy features unraveled by the genomic analysis of rust fungi.</title>
        <authorList>
            <person name="Duplessis S."/>
            <person name="Cuomo C.A."/>
            <person name="Lin Y.-C."/>
            <person name="Aerts A."/>
            <person name="Tisserant E."/>
            <person name="Veneault-Fourrey C."/>
            <person name="Joly D.L."/>
            <person name="Hacquard S."/>
            <person name="Amselem J."/>
            <person name="Cantarel B.L."/>
            <person name="Chiu R."/>
            <person name="Coutinho P.M."/>
            <person name="Feau N."/>
            <person name="Field M."/>
            <person name="Frey P."/>
            <person name="Gelhaye E."/>
            <person name="Goldberg J."/>
            <person name="Grabherr M.G."/>
            <person name="Kodira C.D."/>
            <person name="Kohler A."/>
            <person name="Kuees U."/>
            <person name="Lindquist E.A."/>
            <person name="Lucas S.M."/>
            <person name="Mago R."/>
            <person name="Mauceli E."/>
            <person name="Morin E."/>
            <person name="Murat C."/>
            <person name="Pangilinan J.L."/>
            <person name="Park R."/>
            <person name="Pearson M."/>
            <person name="Quesneville H."/>
            <person name="Rouhier N."/>
            <person name="Sakthikumar S."/>
            <person name="Salamov A.A."/>
            <person name="Schmutz J."/>
            <person name="Selles B."/>
            <person name="Shapiro H."/>
            <person name="Tanguay P."/>
            <person name="Tuskan G.A."/>
            <person name="Henrissat B."/>
            <person name="Van de Peer Y."/>
            <person name="Rouze P."/>
            <person name="Ellis J.G."/>
            <person name="Dodds P.N."/>
            <person name="Schein J.E."/>
            <person name="Zhong S."/>
            <person name="Hamelin R.C."/>
            <person name="Grigoriev I.V."/>
            <person name="Szabo L.J."/>
            <person name="Martin F."/>
        </authorList>
    </citation>
    <scope>NUCLEOTIDE SEQUENCE [LARGE SCALE GENOMIC DNA]</scope>
    <source>
        <strain evidence="12">98AG31 / pathotype 3-4-7</strain>
    </source>
</reference>
<gene>
    <name evidence="11" type="ORF">MELLADRAFT_87617</name>
</gene>
<dbReference type="PANTHER" id="PTHR15336">
    <property type="entry name" value="UBIQUINOL-CYTOCHROME C REDUCTASE COMPLEX 7.8 KDA PROTEIN"/>
    <property type="match status" value="1"/>
</dbReference>
<feature type="region of interest" description="Disordered" evidence="9">
    <location>
        <begin position="27"/>
        <end position="64"/>
    </location>
</feature>
<sequence length="120" mass="13234">MPSTTSQPTSSISSTCSSIISSVLDNILPTVSAESSNPEAEKEEETEEEEEEEEPEDPAPAIRDECTETKCAKYKHHFDHCQEKVNEGKGVEGEDCVEEMFHLMHCVDGCAVPKVFSKLV</sequence>
<dbReference type="Gene3D" id="1.10.287.20">
    <property type="entry name" value="Ubiquinol-cytochrome C reductase hinge domain"/>
    <property type="match status" value="1"/>
</dbReference>
<organism evidence="12">
    <name type="scientific">Melampsora larici-populina (strain 98AG31 / pathotype 3-4-7)</name>
    <name type="common">Poplar leaf rust fungus</name>
    <dbReference type="NCBI Taxonomy" id="747676"/>
    <lineage>
        <taxon>Eukaryota</taxon>
        <taxon>Fungi</taxon>
        <taxon>Dikarya</taxon>
        <taxon>Basidiomycota</taxon>
        <taxon>Pucciniomycotina</taxon>
        <taxon>Pucciniomycetes</taxon>
        <taxon>Pucciniales</taxon>
        <taxon>Melampsoraceae</taxon>
        <taxon>Melampsora</taxon>
    </lineage>
</organism>
<comment type="similarity">
    <text evidence="2">Belongs to the UQCRH/QCR6 family.</text>
</comment>
<accession>F4RP29</accession>
<keyword evidence="5" id="KW-0999">Mitochondrion inner membrane</keyword>
<keyword evidence="12" id="KW-1185">Reference proteome</keyword>
<feature type="domain" description="Ubiquinol-cytochrome C reductase hinge" evidence="10">
    <location>
        <begin position="57"/>
        <end position="119"/>
    </location>
</feature>
<feature type="compositionally biased region" description="Acidic residues" evidence="9">
    <location>
        <begin position="41"/>
        <end position="57"/>
    </location>
</feature>
<evidence type="ECO:0000256" key="3">
    <source>
        <dbReference type="ARBA" id="ARBA00022448"/>
    </source>
</evidence>
<dbReference type="PANTHER" id="PTHR15336:SF0">
    <property type="entry name" value="CYTOCHROME B-C1 COMPLEX SUBUNIT 6, MITOCHONDRIAL"/>
    <property type="match status" value="1"/>
</dbReference>
<dbReference type="GO" id="GO:0006122">
    <property type="term" value="P:mitochondrial electron transport, ubiquinol to cytochrome c"/>
    <property type="evidence" value="ECO:0007669"/>
    <property type="project" value="InterPro"/>
</dbReference>
<dbReference type="InterPro" id="IPR036811">
    <property type="entry name" value="Ubol_cytC_Rdtase_hinge_dom_sf"/>
</dbReference>
<keyword evidence="8" id="KW-0472">Membrane</keyword>
<dbReference type="RefSeq" id="XP_007410980.1">
    <property type="nucleotide sequence ID" value="XM_007410918.1"/>
</dbReference>
<dbReference type="HOGENOM" id="CLU_115913_1_1_1"/>
<evidence type="ECO:0000256" key="8">
    <source>
        <dbReference type="ARBA" id="ARBA00023136"/>
    </source>
</evidence>